<dbReference type="InterPro" id="IPR036513">
    <property type="entry name" value="STAS_dom_sf"/>
</dbReference>
<dbReference type="InterPro" id="IPR002645">
    <property type="entry name" value="STAS_dom"/>
</dbReference>
<dbReference type="CDD" id="cd07041">
    <property type="entry name" value="STAS_RsbR_RsbS_like"/>
    <property type="match status" value="1"/>
</dbReference>
<dbReference type="Pfam" id="PF01740">
    <property type="entry name" value="STAS"/>
    <property type="match status" value="1"/>
</dbReference>
<gene>
    <name evidence="2" type="ORF">QWY14_14930</name>
</gene>
<organism evidence="2 3">
    <name type="scientific">Planococcus shixiaomingii</name>
    <dbReference type="NCBI Taxonomy" id="3058393"/>
    <lineage>
        <taxon>Bacteria</taxon>
        <taxon>Bacillati</taxon>
        <taxon>Bacillota</taxon>
        <taxon>Bacilli</taxon>
        <taxon>Bacillales</taxon>
        <taxon>Caryophanaceae</taxon>
        <taxon>Planococcus</taxon>
    </lineage>
</organism>
<comment type="caution">
    <text evidence="2">The sequence shown here is derived from an EMBL/GenBank/DDBJ whole genome shotgun (WGS) entry which is preliminary data.</text>
</comment>
<sequence>MMLSEENKRKSSFRDFDEAAEHILEMISKQMKINTLFIAKNDGKTNEIIKSRNAEKELVVAGTSLPLENTFCSLSLNYGEEPLVINDISSSELTESLEIAAHFGNGSFIGIPVYFENGDVYGTICGLDNQPFEFLEEHLYTFETMSSLLTYVLELEKANYQIQTLSSPLVPVTTGVAILPVIGEITAQRAQTIIDHILIKTEERNLEYLIIDVSGVSQINTAVGEYLLKLVGILKVIGVTPVITGIQPFMALKVPHFAASLKGILIEANLETALKQLGFVLMQGCSKNSGRP</sequence>
<dbReference type="InterPro" id="IPR029016">
    <property type="entry name" value="GAF-like_dom_sf"/>
</dbReference>
<dbReference type="Gene3D" id="3.30.450.40">
    <property type="match status" value="1"/>
</dbReference>
<dbReference type="Proteomes" id="UP001172055">
    <property type="component" value="Unassembled WGS sequence"/>
</dbReference>
<dbReference type="InterPro" id="IPR051932">
    <property type="entry name" value="Bact_StressResp_Reg"/>
</dbReference>
<evidence type="ECO:0000313" key="2">
    <source>
        <dbReference type="EMBL" id="MDN7243095.1"/>
    </source>
</evidence>
<reference evidence="2 3" key="1">
    <citation type="submission" date="2023-06" db="EMBL/GenBank/DDBJ databases">
        <title>Novel species in genus Planococcus.</title>
        <authorList>
            <person name="Ning S."/>
        </authorList>
    </citation>
    <scope>NUCLEOTIDE SEQUENCE [LARGE SCALE GENOMIC DNA]</scope>
    <source>
        <strain evidence="2 3">N028</strain>
    </source>
</reference>
<dbReference type="SUPFAM" id="SSF52091">
    <property type="entry name" value="SpoIIaa-like"/>
    <property type="match status" value="1"/>
</dbReference>
<dbReference type="PROSITE" id="PS50801">
    <property type="entry name" value="STAS"/>
    <property type="match status" value="1"/>
</dbReference>
<dbReference type="Pfam" id="PF13185">
    <property type="entry name" value="GAF_2"/>
    <property type="match status" value="1"/>
</dbReference>
<evidence type="ECO:0000259" key="1">
    <source>
        <dbReference type="PROSITE" id="PS50801"/>
    </source>
</evidence>
<evidence type="ECO:0000313" key="3">
    <source>
        <dbReference type="Proteomes" id="UP001172055"/>
    </source>
</evidence>
<dbReference type="PANTHER" id="PTHR33745">
    <property type="entry name" value="RSBT ANTAGONIST PROTEIN RSBS-RELATED"/>
    <property type="match status" value="1"/>
</dbReference>
<keyword evidence="3" id="KW-1185">Reference proteome</keyword>
<dbReference type="InterPro" id="IPR003018">
    <property type="entry name" value="GAF"/>
</dbReference>
<proteinExistence type="predicted"/>
<dbReference type="RefSeq" id="WP_300986835.1">
    <property type="nucleotide sequence ID" value="NZ_CP129236.1"/>
</dbReference>
<dbReference type="PANTHER" id="PTHR33745:SF8">
    <property type="entry name" value="BLUE-LIGHT PHOTORECEPTOR"/>
    <property type="match status" value="1"/>
</dbReference>
<accession>A0ABT8N6B9</accession>
<dbReference type="Gene3D" id="3.30.750.24">
    <property type="entry name" value="STAS domain"/>
    <property type="match status" value="1"/>
</dbReference>
<feature type="domain" description="STAS" evidence="1">
    <location>
        <begin position="166"/>
        <end position="277"/>
    </location>
</feature>
<dbReference type="EMBL" id="JAUJWV010000003">
    <property type="protein sequence ID" value="MDN7243095.1"/>
    <property type="molecule type" value="Genomic_DNA"/>
</dbReference>
<dbReference type="SUPFAM" id="SSF55781">
    <property type="entry name" value="GAF domain-like"/>
    <property type="match status" value="1"/>
</dbReference>
<name>A0ABT8N6B9_9BACL</name>
<protein>
    <submittedName>
        <fullName evidence="2">GAF domain-containing protein</fullName>
    </submittedName>
</protein>